<feature type="region of interest" description="Disordered" evidence="1">
    <location>
        <begin position="322"/>
        <end position="342"/>
    </location>
</feature>
<feature type="non-terminal residue" evidence="2">
    <location>
        <position position="709"/>
    </location>
</feature>
<feature type="compositionally biased region" description="Gly residues" evidence="1">
    <location>
        <begin position="520"/>
        <end position="530"/>
    </location>
</feature>
<feature type="compositionally biased region" description="Low complexity" evidence="1">
    <location>
        <begin position="333"/>
        <end position="342"/>
    </location>
</feature>
<feature type="region of interest" description="Disordered" evidence="1">
    <location>
        <begin position="564"/>
        <end position="604"/>
    </location>
</feature>
<feature type="region of interest" description="Disordered" evidence="1">
    <location>
        <begin position="69"/>
        <end position="286"/>
    </location>
</feature>
<feature type="compositionally biased region" description="Basic residues" evidence="1">
    <location>
        <begin position="431"/>
        <end position="440"/>
    </location>
</feature>
<dbReference type="EMBL" id="MU070168">
    <property type="protein sequence ID" value="KAF5829371.1"/>
    <property type="molecule type" value="Genomic_DNA"/>
</dbReference>
<reference evidence="2" key="1">
    <citation type="submission" date="2017-08" db="EMBL/GenBank/DDBJ databases">
        <authorList>
            <person name="Polle J.E."/>
            <person name="Barry K."/>
            <person name="Cushman J."/>
            <person name="Schmutz J."/>
            <person name="Tran D."/>
            <person name="Hathwaick L.T."/>
            <person name="Yim W.C."/>
            <person name="Jenkins J."/>
            <person name="Mckie-Krisberg Z.M."/>
            <person name="Prochnik S."/>
            <person name="Lindquist E."/>
            <person name="Dockter R.B."/>
            <person name="Adam C."/>
            <person name="Molina H."/>
            <person name="Bunkerborg J."/>
            <person name="Jin E."/>
            <person name="Buchheim M."/>
            <person name="Magnuson J."/>
        </authorList>
    </citation>
    <scope>NUCLEOTIDE SEQUENCE</scope>
    <source>
        <strain evidence="2">CCAP 19/18</strain>
    </source>
</reference>
<evidence type="ECO:0000256" key="1">
    <source>
        <dbReference type="SAM" id="MobiDB-lite"/>
    </source>
</evidence>
<feature type="compositionally biased region" description="Basic and acidic residues" evidence="1">
    <location>
        <begin position="276"/>
        <end position="286"/>
    </location>
</feature>
<feature type="compositionally biased region" description="Polar residues" evidence="1">
    <location>
        <begin position="70"/>
        <end position="103"/>
    </location>
</feature>
<feature type="region of interest" description="Disordered" evidence="1">
    <location>
        <begin position="520"/>
        <end position="545"/>
    </location>
</feature>
<gene>
    <name evidence="2" type="ORF">DUNSADRAFT_16174</name>
</gene>
<feature type="region of interest" description="Disordered" evidence="1">
    <location>
        <begin position="422"/>
        <end position="448"/>
    </location>
</feature>
<accession>A0ABQ7G443</accession>
<feature type="compositionally biased region" description="Low complexity" evidence="1">
    <location>
        <begin position="531"/>
        <end position="540"/>
    </location>
</feature>
<feature type="compositionally biased region" description="Polar residues" evidence="1">
    <location>
        <begin position="131"/>
        <end position="143"/>
    </location>
</feature>
<feature type="compositionally biased region" description="Low complexity" evidence="1">
    <location>
        <begin position="205"/>
        <end position="233"/>
    </location>
</feature>
<feature type="compositionally biased region" description="Low complexity" evidence="1">
    <location>
        <begin position="580"/>
        <end position="595"/>
    </location>
</feature>
<protein>
    <submittedName>
        <fullName evidence="2">Uncharacterized protein</fullName>
    </submittedName>
</protein>
<dbReference type="Proteomes" id="UP000815325">
    <property type="component" value="Unassembled WGS sequence"/>
</dbReference>
<evidence type="ECO:0000313" key="3">
    <source>
        <dbReference type="Proteomes" id="UP000815325"/>
    </source>
</evidence>
<evidence type="ECO:0000313" key="2">
    <source>
        <dbReference type="EMBL" id="KAF5829371.1"/>
    </source>
</evidence>
<name>A0ABQ7G443_DUNSA</name>
<sequence>MAVDKAALFENFLAVHTVAAPAVKCCSAHASLELRLRGVTSEEHEGQATGLRRSSRPLIPLLPEDLRNSLKCNEGSTSAHSRAPSPNSLRSSRPTSTISSAHSAEQAMPLSLSSASLSRREVGAAGRDSGPPQNARMSSSSLFSGDALPAVPHAPQPSYTPRTASPLRSTTKGNKMHTRNSSSTTATTKSAHTAAKPPLPTLTHSSSIAAATAALPSSRRSACASTATTPRSSVPGTAFTATTAVSEAPTRSTTPPQKAQASHASGSTISSISSRVHGDAHRNTDHDPVRTAMAAIDRALSCPLPPPHHSHIGITGAHPSTSLTTRANSHTISPASSFPSSPSRASAAAYPATLRGGTLADKGSVLSEHCLEGVHDGLSARTTALPDHHPAHKHLHGGTLTDRGNVLGKRCIEGVHDGLGARETSALPTHHPVHKPHHQGHSSSWSAYSRSSSLVPEVTMGALPTAQPLLHSHSSSLVEHSQLASNPPRGPAGSTIHCTPSHADLSVSYGPAGFEGGAWGGRSAHGGGGSSSSSSSTSRSFKFSDQPPYPASFAAAHRLSNSGISVPHNSGSALAREGHGVSQAHSSGASQAQHSTHSMQGNPAASALSMMGGPVASSTLSAGMGVPPARSLQGGHLLERDFKSDAIGRMHSAGLDAGGRAISKASGPWGPSLKSASSIPVGQNAEYRAGVTSLRTAASANQLAYDSWQ</sequence>
<comment type="caution">
    <text evidence="2">The sequence shown here is derived from an EMBL/GenBank/DDBJ whole genome shotgun (WGS) entry which is preliminary data.</text>
</comment>
<feature type="compositionally biased region" description="Polar residues" evidence="1">
    <location>
        <begin position="322"/>
        <end position="332"/>
    </location>
</feature>
<keyword evidence="3" id="KW-1185">Reference proteome</keyword>
<feature type="compositionally biased region" description="Polar residues" evidence="1">
    <location>
        <begin position="157"/>
        <end position="173"/>
    </location>
</feature>
<proteinExistence type="predicted"/>
<feature type="compositionally biased region" description="Low complexity" evidence="1">
    <location>
        <begin position="181"/>
        <end position="196"/>
    </location>
</feature>
<feature type="compositionally biased region" description="Polar residues" evidence="1">
    <location>
        <begin position="239"/>
        <end position="260"/>
    </location>
</feature>
<organism evidence="2 3">
    <name type="scientific">Dunaliella salina</name>
    <name type="common">Green alga</name>
    <name type="synonym">Protococcus salinus</name>
    <dbReference type="NCBI Taxonomy" id="3046"/>
    <lineage>
        <taxon>Eukaryota</taxon>
        <taxon>Viridiplantae</taxon>
        <taxon>Chlorophyta</taxon>
        <taxon>core chlorophytes</taxon>
        <taxon>Chlorophyceae</taxon>
        <taxon>CS clade</taxon>
        <taxon>Chlamydomonadales</taxon>
        <taxon>Dunaliellaceae</taxon>
        <taxon>Dunaliella</taxon>
    </lineage>
</organism>
<feature type="region of interest" description="Disordered" evidence="1">
    <location>
        <begin position="473"/>
        <end position="499"/>
    </location>
</feature>
<feature type="compositionally biased region" description="Low complexity" evidence="1">
    <location>
        <begin position="261"/>
        <end position="274"/>
    </location>
</feature>